<feature type="compositionally biased region" description="Basic residues" evidence="6">
    <location>
        <begin position="514"/>
        <end position="527"/>
    </location>
</feature>
<evidence type="ECO:0000256" key="5">
    <source>
        <dbReference type="ARBA" id="ARBA00023125"/>
    </source>
</evidence>
<dbReference type="Pfam" id="PF08646">
    <property type="entry name" value="Rep_fac-A_C"/>
    <property type="match status" value="1"/>
</dbReference>
<evidence type="ECO:0000256" key="1">
    <source>
        <dbReference type="ARBA" id="ARBA00005690"/>
    </source>
</evidence>
<dbReference type="InterPro" id="IPR047192">
    <property type="entry name" value="Euk_RPA1_DBD_C"/>
</dbReference>
<proteinExistence type="inferred from homology"/>
<dbReference type="InterPro" id="IPR013955">
    <property type="entry name" value="Rep_factor-A_C"/>
</dbReference>
<keyword evidence="5" id="KW-0238">DNA-binding</keyword>
<evidence type="ECO:0000313" key="10">
    <source>
        <dbReference type="RefSeq" id="XP_052117298.1"/>
    </source>
</evidence>
<dbReference type="CDD" id="cd04480">
    <property type="entry name" value="RPA1_DBD_A_like"/>
    <property type="match status" value="1"/>
</dbReference>
<dbReference type="KEGG" id="adu:127747446"/>
<evidence type="ECO:0000256" key="3">
    <source>
        <dbReference type="ARBA" id="ARBA00022771"/>
    </source>
</evidence>
<comment type="similarity">
    <text evidence="1">Belongs to the replication factor A protein 1 family.</text>
</comment>
<dbReference type="PANTHER" id="PTHR47165">
    <property type="entry name" value="OS03G0429900 PROTEIN"/>
    <property type="match status" value="1"/>
</dbReference>
<evidence type="ECO:0000256" key="2">
    <source>
        <dbReference type="ARBA" id="ARBA00022723"/>
    </source>
</evidence>
<dbReference type="CDD" id="cd04481">
    <property type="entry name" value="RPA1_DBD_B_like"/>
    <property type="match status" value="1"/>
</dbReference>
<evidence type="ECO:0000259" key="8">
    <source>
        <dbReference type="Pfam" id="PF08646"/>
    </source>
</evidence>
<feature type="domain" description="Replication protein A 70 kDa DNA-binding subunit B/D first OB fold" evidence="7">
    <location>
        <begin position="4"/>
        <end position="109"/>
    </location>
</feature>
<reference evidence="9" key="1">
    <citation type="journal article" date="2016" name="Nat. Genet.">
        <title>The genome sequences of Arachis duranensis and Arachis ipaensis, the diploid ancestors of cultivated peanut.</title>
        <authorList>
            <person name="Bertioli D.J."/>
            <person name="Cannon S.B."/>
            <person name="Froenicke L."/>
            <person name="Huang G."/>
            <person name="Farmer A.D."/>
            <person name="Cannon E.K."/>
            <person name="Liu X."/>
            <person name="Gao D."/>
            <person name="Clevenger J."/>
            <person name="Dash S."/>
            <person name="Ren L."/>
            <person name="Moretzsohn M.C."/>
            <person name="Shirasawa K."/>
            <person name="Huang W."/>
            <person name="Vidigal B."/>
            <person name="Abernathy B."/>
            <person name="Chu Y."/>
            <person name="Niederhuth C.E."/>
            <person name="Umale P."/>
            <person name="Araujo A.C."/>
            <person name="Kozik A."/>
            <person name="Kim K.D."/>
            <person name="Burow M.D."/>
            <person name="Varshney R.K."/>
            <person name="Wang X."/>
            <person name="Zhang X."/>
            <person name="Barkley N."/>
            <person name="Guimaraes P.M."/>
            <person name="Isobe S."/>
            <person name="Guo B."/>
            <person name="Liao B."/>
            <person name="Stalker H.T."/>
            <person name="Schmitz R.J."/>
            <person name="Scheffler B.E."/>
            <person name="Leal-Bertioli S.C."/>
            <person name="Xun X."/>
            <person name="Jackson S.A."/>
            <person name="Michelmore R."/>
            <person name="Ozias-Akins P."/>
        </authorList>
    </citation>
    <scope>NUCLEOTIDE SEQUENCE [LARGE SCALE GENOMIC DNA]</scope>
    <source>
        <strain evidence="9">cv. V14167</strain>
    </source>
</reference>
<protein>
    <submittedName>
        <fullName evidence="10">Replication protein A 70 kDa DNA-binding subunit B-like</fullName>
    </submittedName>
</protein>
<accession>A0A9C6TY25</accession>
<dbReference type="PANTHER" id="PTHR47165:SF4">
    <property type="entry name" value="OS03G0429900 PROTEIN"/>
    <property type="match status" value="1"/>
</dbReference>
<dbReference type="InterPro" id="IPR003871">
    <property type="entry name" value="RFA1B/D_OB_1st"/>
</dbReference>
<evidence type="ECO:0000256" key="4">
    <source>
        <dbReference type="ARBA" id="ARBA00022833"/>
    </source>
</evidence>
<dbReference type="Proteomes" id="UP000515211">
    <property type="component" value="Chromosome 5"/>
</dbReference>
<organism evidence="9 10">
    <name type="scientific">Arachis duranensis</name>
    <name type="common">Wild peanut</name>
    <dbReference type="NCBI Taxonomy" id="130453"/>
    <lineage>
        <taxon>Eukaryota</taxon>
        <taxon>Viridiplantae</taxon>
        <taxon>Streptophyta</taxon>
        <taxon>Embryophyta</taxon>
        <taxon>Tracheophyta</taxon>
        <taxon>Spermatophyta</taxon>
        <taxon>Magnoliopsida</taxon>
        <taxon>eudicotyledons</taxon>
        <taxon>Gunneridae</taxon>
        <taxon>Pentapetalae</taxon>
        <taxon>rosids</taxon>
        <taxon>fabids</taxon>
        <taxon>Fabales</taxon>
        <taxon>Fabaceae</taxon>
        <taxon>Papilionoideae</taxon>
        <taxon>50 kb inversion clade</taxon>
        <taxon>dalbergioids sensu lato</taxon>
        <taxon>Dalbergieae</taxon>
        <taxon>Pterocarpus clade</taxon>
        <taxon>Arachis</taxon>
    </lineage>
</organism>
<dbReference type="Pfam" id="PF02721">
    <property type="entry name" value="DUF223"/>
    <property type="match status" value="1"/>
</dbReference>
<dbReference type="Gene3D" id="2.40.50.140">
    <property type="entry name" value="Nucleic acid-binding proteins"/>
    <property type="match status" value="3"/>
</dbReference>
<evidence type="ECO:0000259" key="7">
    <source>
        <dbReference type="Pfam" id="PF02721"/>
    </source>
</evidence>
<keyword evidence="3" id="KW-0863">Zinc-finger</keyword>
<feature type="region of interest" description="Disordered" evidence="6">
    <location>
        <begin position="513"/>
        <end position="535"/>
    </location>
</feature>
<dbReference type="CDD" id="cd04476">
    <property type="entry name" value="RPA1_DBD_C"/>
    <property type="match status" value="1"/>
</dbReference>
<evidence type="ECO:0000256" key="6">
    <source>
        <dbReference type="SAM" id="MobiDB-lite"/>
    </source>
</evidence>
<keyword evidence="9" id="KW-1185">Reference proteome</keyword>
<evidence type="ECO:0000313" key="9">
    <source>
        <dbReference type="Proteomes" id="UP000515211"/>
    </source>
</evidence>
<feature type="domain" description="Replication factor A C-terminal" evidence="8">
    <location>
        <begin position="295"/>
        <end position="422"/>
    </location>
</feature>
<name>A0A9C6TY25_ARADU</name>
<keyword evidence="4" id="KW-0862">Zinc</keyword>
<dbReference type="RefSeq" id="XP_052117298.1">
    <property type="nucleotide sequence ID" value="XM_052261338.1"/>
</dbReference>
<dbReference type="GeneID" id="127747446"/>
<keyword evidence="2" id="KW-0479">Metal-binding</keyword>
<reference evidence="10" key="2">
    <citation type="submission" date="2025-08" db="UniProtKB">
        <authorList>
            <consortium name="RefSeq"/>
        </authorList>
    </citation>
    <scope>IDENTIFICATION</scope>
    <source>
        <tissue evidence="10">Whole plant</tissue>
    </source>
</reference>
<dbReference type="AlphaFoldDB" id="A0A9C6TY25"/>
<dbReference type="SUPFAM" id="SSF50249">
    <property type="entry name" value="Nucleic acid-binding proteins"/>
    <property type="match status" value="3"/>
</dbReference>
<sequence length="535" mass="61205">MEEKYDSISEVNLKRLWWNFKVYIVRIWEELSKYNKQETWSIEMVLQDNKGDRIYSTVPRALVQKWTPILHEFQMYTMTNFTVVDNKTKTKNGVSRYVLTFSHRTKVTHVEVPTFPLQAFRFRSFVDLQNAMLGDADMFDIIGEVVGKEEPRDLITSKGRETKRLVVILQDLDNNRMSCTLFGDLVDQIVPHLQEERVEPLIVVMQYFKVSRWNGKTSVQSNFAISKVHINLDLEEVNFFKTRVVSAGPSSVSRISYVSSPRDWSAADELKNGCVAVKTIEEALNVAQEGPIWIAGTIVSINAGKAGWFYKACRRCLKKVETPVGTRYECAKCGHTHGVAALRYKVEVMAHYETGSICLLLWDRETTQLCGKPAESIFNEELAPDDEYPHTLDNMMVKKVLFKLNVKAANVKQYDPVYTVMKVCDDEDTISKNLPTTLVDNNTHVVNEAGNNNSFDIPGIVVNLTIDNDTHFNMDFTQERVSIIKFKTPAKRVASSVKVATINLKQDEEEVHHSTNRFTRKLSKKMKSQQSDIDS</sequence>
<dbReference type="GO" id="GO:0008270">
    <property type="term" value="F:zinc ion binding"/>
    <property type="evidence" value="ECO:0007669"/>
    <property type="project" value="UniProtKB-KW"/>
</dbReference>
<dbReference type="InterPro" id="IPR012340">
    <property type="entry name" value="NA-bd_OB-fold"/>
</dbReference>
<dbReference type="GO" id="GO:0003677">
    <property type="term" value="F:DNA binding"/>
    <property type="evidence" value="ECO:0007669"/>
    <property type="project" value="UniProtKB-KW"/>
</dbReference>
<gene>
    <name evidence="10" type="primary">LOC127747446</name>
</gene>